<name>A0A8S0WYG3_CYCAE</name>
<evidence type="ECO:0000256" key="1">
    <source>
        <dbReference type="SAM" id="SignalP"/>
    </source>
</evidence>
<gene>
    <name evidence="3" type="ORF">AAE3_LOCUS11124</name>
</gene>
<dbReference type="Pfam" id="PF00652">
    <property type="entry name" value="Ricin_B_lectin"/>
    <property type="match status" value="1"/>
</dbReference>
<keyword evidence="1" id="KW-0732">Signal</keyword>
<keyword evidence="4" id="KW-1185">Reference proteome</keyword>
<sequence>MVPLKLDASLTFLLASSLWIAHVAAQNPGTPGDKSYTIVNNCPTAVDLVIGGVIDSTLAVGESSTKFASGSFTPGFFYTTANGGNVNGQATKAGFYDDNNSYYYYMVKDEEHFNIGMSIAPNHSEINGFCPTIICESASCITAYPFPPTRFPAPVCETPPPPPVYSCPYANLTYTITFCPSGSFPDGQLSGTAIHPNGNPSKCMDVCGAIYANGTPVQIYDCNGTGAQKWVLERGSTKVKLAGTNFCLDAGSNPANGIGMKIWECFDNLPAQQWFFTTDNRIALEGRGLCLDLPNGVLTNSNQLQTWQCSDGNTNQVWTV</sequence>
<proteinExistence type="predicted"/>
<comment type="caution">
    <text evidence="3">The sequence shown here is derived from an EMBL/GenBank/DDBJ whole genome shotgun (WGS) entry which is preliminary data.</text>
</comment>
<feature type="signal peptide" evidence="1">
    <location>
        <begin position="1"/>
        <end position="25"/>
    </location>
</feature>
<dbReference type="SUPFAM" id="SSF50370">
    <property type="entry name" value="Ricin B-like lectins"/>
    <property type="match status" value="1"/>
</dbReference>
<dbReference type="InterPro" id="IPR000772">
    <property type="entry name" value="Ricin_B_lectin"/>
</dbReference>
<dbReference type="InterPro" id="IPR035992">
    <property type="entry name" value="Ricin_B-like_lectins"/>
</dbReference>
<evidence type="ECO:0000259" key="2">
    <source>
        <dbReference type="SMART" id="SM00458"/>
    </source>
</evidence>
<evidence type="ECO:0000313" key="3">
    <source>
        <dbReference type="EMBL" id="CAA7268896.1"/>
    </source>
</evidence>
<feature type="domain" description="Ricin B lectin" evidence="2">
    <location>
        <begin position="191"/>
        <end position="320"/>
    </location>
</feature>
<dbReference type="SMART" id="SM00458">
    <property type="entry name" value="RICIN"/>
    <property type="match status" value="1"/>
</dbReference>
<dbReference type="Proteomes" id="UP000467700">
    <property type="component" value="Unassembled WGS sequence"/>
</dbReference>
<dbReference type="OrthoDB" id="6770063at2759"/>
<accession>A0A8S0WYG3</accession>
<feature type="chain" id="PRO_5035764314" description="Ricin B lectin domain-containing protein" evidence="1">
    <location>
        <begin position="26"/>
        <end position="320"/>
    </location>
</feature>
<dbReference type="SUPFAM" id="SSF49870">
    <property type="entry name" value="Osmotin, thaumatin-like protein"/>
    <property type="match status" value="1"/>
</dbReference>
<organism evidence="3 4">
    <name type="scientific">Cyclocybe aegerita</name>
    <name type="common">Black poplar mushroom</name>
    <name type="synonym">Agrocybe aegerita</name>
    <dbReference type="NCBI Taxonomy" id="1973307"/>
    <lineage>
        <taxon>Eukaryota</taxon>
        <taxon>Fungi</taxon>
        <taxon>Dikarya</taxon>
        <taxon>Basidiomycota</taxon>
        <taxon>Agaricomycotina</taxon>
        <taxon>Agaricomycetes</taxon>
        <taxon>Agaricomycetidae</taxon>
        <taxon>Agaricales</taxon>
        <taxon>Agaricineae</taxon>
        <taxon>Bolbitiaceae</taxon>
        <taxon>Cyclocybe</taxon>
    </lineage>
</organism>
<dbReference type="CDD" id="cd00161">
    <property type="entry name" value="beta-trefoil_Ricin-like"/>
    <property type="match status" value="1"/>
</dbReference>
<dbReference type="PROSITE" id="PS50231">
    <property type="entry name" value="RICIN_B_LECTIN"/>
    <property type="match status" value="1"/>
</dbReference>
<protein>
    <recommendedName>
        <fullName evidence="2">Ricin B lectin domain-containing protein</fullName>
    </recommendedName>
</protein>
<evidence type="ECO:0000313" key="4">
    <source>
        <dbReference type="Proteomes" id="UP000467700"/>
    </source>
</evidence>
<dbReference type="EMBL" id="CACVBS010000071">
    <property type="protein sequence ID" value="CAA7268896.1"/>
    <property type="molecule type" value="Genomic_DNA"/>
</dbReference>
<dbReference type="Gene3D" id="2.80.10.50">
    <property type="match status" value="2"/>
</dbReference>
<dbReference type="InterPro" id="IPR037176">
    <property type="entry name" value="Osmotin/thaumatin-like_sf"/>
</dbReference>
<dbReference type="AlphaFoldDB" id="A0A8S0WYG3"/>
<reference evidence="3 4" key="1">
    <citation type="submission" date="2020-01" db="EMBL/GenBank/DDBJ databases">
        <authorList>
            <person name="Gupta K D."/>
        </authorList>
    </citation>
    <scope>NUCLEOTIDE SEQUENCE [LARGE SCALE GENOMIC DNA]</scope>
</reference>